<dbReference type="InterPro" id="IPR036537">
    <property type="entry name" value="Adaptor_Cbl_N_dom_sf"/>
</dbReference>
<protein>
    <recommendedName>
        <fullName evidence="3">Mixed lineage kinase domain-containing protein</fullName>
    </recommendedName>
</protein>
<dbReference type="Gene3D" id="1.20.930.20">
    <property type="entry name" value="Adaptor protein Cbl, N-terminal domain"/>
    <property type="match status" value="1"/>
</dbReference>
<dbReference type="InterPro" id="IPR059179">
    <property type="entry name" value="MLKL-like_MCAfunc"/>
</dbReference>
<proteinExistence type="predicted"/>
<dbReference type="GO" id="GO:0007166">
    <property type="term" value="P:cell surface receptor signaling pathway"/>
    <property type="evidence" value="ECO:0007669"/>
    <property type="project" value="InterPro"/>
</dbReference>
<evidence type="ECO:0000313" key="5">
    <source>
        <dbReference type="Proteomes" id="UP000076722"/>
    </source>
</evidence>
<sequence>MPLSADTTSSLLSALKIVQGLGEAVPHGGILKAIAGVGIALLEIAERVRVNKEECADIARRAAEHISVLNRLDEEEELSDDLRERLERYHKVLEDVSRTVERIGSSWKRKSIFRVSSVQEETKECLDELNEAYQMYIFEFSIAADNKLTTLVNGMRSMSLRLDTQRTAVQNWDEPDEIRRIPTEHISFLEEVTCVKKRGYTIRIGHGKMLDPLGRQKAVIIELRRDLLHSLFARILGISVPSRRTKMIVVEDGTVGAYDHLKGFIGLGYLTEVTRIMSEFVVRPILEALSRSLTKHRQDTSSFGITEGHGQGRIGDCAWEEWEEWIAAVKIRVGECGEHFVRPLADGEQLRDGNDWFEQAREAVRKWSEEKTEDNARVLWDYLKMWSDFSETGERTENSSSTGEIGYIEGDAWHPMPLVHEFPVADPLQYYISASQRHDGEWQAIVGTLVERFTRWSFNVCSGEEIHLRTFAESYHTKEVFRVLSSFRTVACPRPCGRRSFTPVRIQMSILLSRYLKTNPHPFITSHIRPIQTGLYPTRPDSGHCRLTHSVAIEIFNLATTKSSLTYFESLEFLPIPDITYGSDLPFASISEAPDQQTTESTNVTTPNSKKQLGKKLLSVFAKKKKTTQS</sequence>
<organism evidence="4 5">
    <name type="scientific">Sistotremastrum niveocremeum HHB9708</name>
    <dbReference type="NCBI Taxonomy" id="1314777"/>
    <lineage>
        <taxon>Eukaryota</taxon>
        <taxon>Fungi</taxon>
        <taxon>Dikarya</taxon>
        <taxon>Basidiomycota</taxon>
        <taxon>Agaricomycotina</taxon>
        <taxon>Agaricomycetes</taxon>
        <taxon>Sistotremastrales</taxon>
        <taxon>Sistotremastraceae</taxon>
        <taxon>Sertulicium</taxon>
        <taxon>Sertulicium niveocremeum</taxon>
    </lineage>
</organism>
<keyword evidence="5" id="KW-1185">Reference proteome</keyword>
<dbReference type="InterPro" id="IPR054000">
    <property type="entry name" value="MLKL_N"/>
</dbReference>
<feature type="region of interest" description="Disordered" evidence="2">
    <location>
        <begin position="592"/>
        <end position="611"/>
    </location>
</feature>
<dbReference type="CDD" id="cd21037">
    <property type="entry name" value="MLKL_NTD"/>
    <property type="match status" value="1"/>
</dbReference>
<evidence type="ECO:0000313" key="4">
    <source>
        <dbReference type="EMBL" id="KZS88247.1"/>
    </source>
</evidence>
<evidence type="ECO:0000256" key="2">
    <source>
        <dbReference type="SAM" id="MobiDB-lite"/>
    </source>
</evidence>
<evidence type="ECO:0000256" key="1">
    <source>
        <dbReference type="SAM" id="Coils"/>
    </source>
</evidence>
<feature type="domain" description="Mixed lineage kinase" evidence="3">
    <location>
        <begin position="33"/>
        <end position="136"/>
    </location>
</feature>
<dbReference type="Pfam" id="PF22215">
    <property type="entry name" value="MLKL_N"/>
    <property type="match status" value="1"/>
</dbReference>
<dbReference type="AlphaFoldDB" id="A0A164P109"/>
<feature type="compositionally biased region" description="Polar residues" evidence="2">
    <location>
        <begin position="594"/>
        <end position="611"/>
    </location>
</feature>
<gene>
    <name evidence="4" type="ORF">SISNIDRAFT_470254</name>
</gene>
<evidence type="ECO:0000259" key="3">
    <source>
        <dbReference type="Pfam" id="PF22215"/>
    </source>
</evidence>
<reference evidence="4 5" key="1">
    <citation type="journal article" date="2016" name="Mol. Biol. Evol.">
        <title>Comparative Genomics of Early-Diverging Mushroom-Forming Fungi Provides Insights into the Origins of Lignocellulose Decay Capabilities.</title>
        <authorList>
            <person name="Nagy L.G."/>
            <person name="Riley R."/>
            <person name="Tritt A."/>
            <person name="Adam C."/>
            <person name="Daum C."/>
            <person name="Floudas D."/>
            <person name="Sun H."/>
            <person name="Yadav J.S."/>
            <person name="Pangilinan J."/>
            <person name="Larsson K.H."/>
            <person name="Matsuura K."/>
            <person name="Barry K."/>
            <person name="Labutti K."/>
            <person name="Kuo R."/>
            <person name="Ohm R.A."/>
            <person name="Bhattacharya S.S."/>
            <person name="Shirouzu T."/>
            <person name="Yoshinaga Y."/>
            <person name="Martin F.M."/>
            <person name="Grigoriev I.V."/>
            <person name="Hibbett D.S."/>
        </authorList>
    </citation>
    <scope>NUCLEOTIDE SEQUENCE [LARGE SCALE GENOMIC DNA]</scope>
    <source>
        <strain evidence="4 5">HHB9708</strain>
    </source>
</reference>
<keyword evidence="1" id="KW-0175">Coiled coil</keyword>
<dbReference type="Proteomes" id="UP000076722">
    <property type="component" value="Unassembled WGS sequence"/>
</dbReference>
<accession>A0A164P109</accession>
<dbReference type="EMBL" id="KV419438">
    <property type="protein sequence ID" value="KZS88247.1"/>
    <property type="molecule type" value="Genomic_DNA"/>
</dbReference>
<name>A0A164P109_9AGAM</name>
<feature type="coiled-coil region" evidence="1">
    <location>
        <begin position="72"/>
        <end position="99"/>
    </location>
</feature>